<sequence length="62" mass="6774">MLIISAASPLGLFILKKRSDLFLGLICAFNSSIPFSVDKFSAILFKVSLTPEKLFVTPISLN</sequence>
<dbReference type="OrthoDB" id="7161072at2"/>
<evidence type="ECO:0000313" key="1">
    <source>
        <dbReference type="EMBL" id="AFC70513.1"/>
    </source>
</evidence>
<organism evidence="1 2">
    <name type="scientific">Rickettsia australis (strain Cutlack)</name>
    <dbReference type="NCBI Taxonomy" id="1105110"/>
    <lineage>
        <taxon>Bacteria</taxon>
        <taxon>Pseudomonadati</taxon>
        <taxon>Pseudomonadota</taxon>
        <taxon>Alphaproteobacteria</taxon>
        <taxon>Rickettsiales</taxon>
        <taxon>Rickettsiaceae</taxon>
        <taxon>Rickettsieae</taxon>
        <taxon>Rickettsia</taxon>
        <taxon>spotted fever group</taxon>
    </lineage>
</organism>
<gene>
    <name evidence="1" type="ordered locus">MC5_00450</name>
</gene>
<dbReference type="Proteomes" id="UP000007589">
    <property type="component" value="Chromosome"/>
</dbReference>
<accession>H8K8Z3</accession>
<reference evidence="2" key="1">
    <citation type="submission" date="2012-02" db="EMBL/GenBank/DDBJ databases">
        <title>Complete genome sequence of Rickettsia australis strain Cutlack.</title>
        <authorList>
            <person name="Johnson S.L."/>
            <person name="Munk A.C."/>
            <person name="Han S."/>
            <person name="Bruce D.C."/>
            <person name="Dasch G.A."/>
        </authorList>
    </citation>
    <scope>NUCLEOTIDE SEQUENCE [LARGE SCALE GENOMIC DNA]</scope>
    <source>
        <strain evidence="2">Cutlack</strain>
    </source>
</reference>
<evidence type="ECO:0000313" key="2">
    <source>
        <dbReference type="Proteomes" id="UP000007589"/>
    </source>
</evidence>
<dbReference type="STRING" id="1105110.MC5_00450"/>
<dbReference type="HOGENOM" id="CLU_2901330_0_0_5"/>
<proteinExistence type="predicted"/>
<dbReference type="AlphaFoldDB" id="H8K8Z3"/>
<name>H8K8Z3_RICAC</name>
<dbReference type="KEGG" id="rau:MC5_00450"/>
<protein>
    <submittedName>
        <fullName evidence="1">Uncharacterized protein</fullName>
    </submittedName>
</protein>
<keyword evidence="2" id="KW-1185">Reference proteome</keyword>
<dbReference type="EMBL" id="CP003338">
    <property type="protein sequence ID" value="AFC70513.1"/>
    <property type="molecule type" value="Genomic_DNA"/>
</dbReference>